<dbReference type="InterPro" id="IPR000089">
    <property type="entry name" value="Biotin_lipoyl"/>
</dbReference>
<evidence type="ECO:0000256" key="6">
    <source>
        <dbReference type="ARBA" id="ARBA00023267"/>
    </source>
</evidence>
<protein>
    <submittedName>
        <fullName evidence="13">Putative urea carboxylase</fullName>
    </submittedName>
</protein>
<accession>A0A093UM06</accession>
<dbReference type="Pfam" id="PF00289">
    <property type="entry name" value="Biotin_carb_N"/>
    <property type="match status" value="1"/>
</dbReference>
<dbReference type="PANTHER" id="PTHR18866:SF128">
    <property type="entry name" value="UREA AMIDOLYASE"/>
    <property type="match status" value="1"/>
</dbReference>
<dbReference type="Gene3D" id="3.30.470.20">
    <property type="entry name" value="ATP-grasp fold, B domain"/>
    <property type="match status" value="2"/>
</dbReference>
<dbReference type="SUPFAM" id="SSF160467">
    <property type="entry name" value="PH0987 N-terminal domain-like"/>
    <property type="match status" value="1"/>
</dbReference>
<dbReference type="InterPro" id="IPR003833">
    <property type="entry name" value="CT_C_D"/>
</dbReference>
<dbReference type="InterPro" id="IPR005481">
    <property type="entry name" value="BC-like_N"/>
</dbReference>
<proteinExistence type="predicted"/>
<feature type="domain" description="ATP-grasp" evidence="11">
    <location>
        <begin position="116"/>
        <end position="315"/>
    </location>
</feature>
<reference evidence="13" key="2">
    <citation type="journal article" date="2014" name="PLoS Genet.">
        <title>Signature gene expression reveals novel clues to the molecular mechanisms of dimorphic transition in Penicillium marneffei.</title>
        <authorList>
            <person name="Yang E."/>
            <person name="Wang G."/>
            <person name="Cai J."/>
            <person name="Woo P.C."/>
            <person name="Lau S.K."/>
            <person name="Yuen K.-Y."/>
            <person name="Chow W.-N."/>
            <person name="Lin X."/>
        </authorList>
    </citation>
    <scope>NUCLEOTIDE SEQUENCE</scope>
    <source>
        <strain evidence="13">PM1</strain>
    </source>
</reference>
<dbReference type="eggNOG" id="KOG0238">
    <property type="taxonomic scope" value="Eukaryota"/>
</dbReference>
<dbReference type="SMART" id="SM00796">
    <property type="entry name" value="AHS1"/>
    <property type="match status" value="1"/>
</dbReference>
<sequence>MEYLKTILVANRGEIACRLIKAAQTIAIYTQPDCESEHVRLADTAVLLQGEARAAYIDGDQIIQVAKDNGAQAIIPGYGFLSENTNFARSASAAGLVFVGPSPEAIESFGLKHTARELAVAAGVPVVPGTQGLLEDEEAAAAAATRLGYPVMLKATAGGGGMGLLACANEAEVRENFNTVISRASSLFKNAGVFLERYYPDSHHIEVQVFGNGQGKAISVGERECSIQRRHQKVIEECPSPFVSQRYPDLRQKLTQCAVRLAEDIKYGSAGTVEHGITEMCYNVDLVELMLRQADCELGGKGGLTIEEMETLQARCLEPQGHAIEARVYAENPARNYAPSPGLLQQVSLYTPEGARVDTWVRGGIVVSAEYDPLLAKVMYHGSTREAAVATMEEILSKSSICGPPINLGFLLAIIQSGDFKRGNTITKFLDTFRYTPAAIDIISGGSYTLVQDFPGRPTVGHGFGHAGPMDPIAFQAANLLVGNEVGIEAIEITLTGPELLFLGDAVISLCGPPIPAELDGKEMPQWTRVRIRAGQRLKIGKMAANCRVYLAIYGGLLNVSKWFGSKSTNPMVNVGGYQGRPLRAGDFLSIVESSHLPEDVSVSIPQTLRPQYTSDWTIQIMPGPYETGYLSTRDIEMFFAGTWTISHNAARGGIRLIGPRPEFGRSDGGEGGAHPSNVIEYGYPLGGLNWTGDEPVIFPVDCPDFGGFICSLTVIKGDIWKLGQLRAGDKVKFHRVSLENALQCRRKNSNFLEDVATSIKTGSWETIEGFDSISVGPEVTEPSQDVLKVLEETDKRPMVSYRAGADDYLLVDYGNGCSDLNYKCRATALSRQLQNRSGLVSANIKNGGAIFNMVGCGNSLAICYDGLALSQADLLNELIAIEDTLGDMRSAKFPNRHFKLPLTFRHKKLEDAMERYMANQRPLASYLPDPLAFLAENNGMTIEELKTMFLTLQSVIIGVGFFMALPQSMPTDPRYRIRSPKMNPSRTYTPEGTVSWGGSAIAIYPVDCPGGYMPTGMTIPGLDIYGSKPGFSEERPWLFQDMDTISFYEVDEKEYDLKVAEFKAGKYEFEMEPGLFDMAEHNELLQNTMGEARAIQEKRAVSQRKMAEKEKMLLEQWLAEKQADGSNADEVRTMLEDPAYQVIEAPVNANVWKVLVQEGDELQAGKIVSILEAMKMEINVLADSHLAGATVAKVLVKPGDSIESDRHKMLSKSSSIPNTHFLSHQIDSSLKTMHVSGPVGFLNPTRMHFKPTLKGRKEDKPAQSISPKEQPEEVKTRRQPKIEFLWRSRDNRKGRHAVRIRYSLKHHGLGHKLPPSTNTVKEVVRGLIRMATYFPYWDVSWLVGTIFTLGSAVWVINAFFVWLPLQKPSTEFPGEVDVAGGISAFIGATIFEIGSVLLMLEAVNEKHSSCFGWAVETVVKRLGPHEDLTNATEVTPIAYQDCKHHHSKRRSLLHDGLKVVSPDEQRMFEWLPSIAELQTHYFHELGFLASFVQLIGATIFWIAGFTGLPGIANHMSQGLTDGVYWVPQMVGGFCFVLSGFLFTVETQPKWYIPAPGILGWHVGAWNFIGGIGFTLCGALGPGSASSGVEYQACLATFWGSWAFLVGSGIQWYESLDKFPVETDAPSSDEGESDEAKV</sequence>
<keyword evidence="2" id="KW-0436">Ligase</keyword>
<dbReference type="Pfam" id="PF02682">
    <property type="entry name" value="CT_C_D"/>
    <property type="match status" value="1"/>
</dbReference>
<dbReference type="InterPro" id="IPR016185">
    <property type="entry name" value="PreATP-grasp_dom_sf"/>
</dbReference>
<evidence type="ECO:0000259" key="11">
    <source>
        <dbReference type="PROSITE" id="PS50975"/>
    </source>
</evidence>
<reference key="1">
    <citation type="journal article" date="2014" name="PLoS Genet.">
        <title>Signature Gene Expression Reveals Novel Clues to the Molecular Mechanisms of Dimorphic Transition in Penicillium marneffei.</title>
        <authorList>
            <person name="Yang E."/>
            <person name="Wang G."/>
            <person name="Cai J."/>
            <person name="Woo P.C."/>
            <person name="Lau S.K."/>
            <person name="Yuen K.-Y."/>
            <person name="Chow W.-N."/>
            <person name="Lin X."/>
        </authorList>
    </citation>
    <scope>NUCLEOTIDE SEQUENCE [LARGE SCALE GENOMIC DNA]</scope>
    <source>
        <strain>PM1</strain>
    </source>
</reference>
<dbReference type="InterPro" id="IPR011761">
    <property type="entry name" value="ATP-grasp"/>
</dbReference>
<dbReference type="Gene3D" id="3.30.1360.40">
    <property type="match status" value="1"/>
</dbReference>
<dbReference type="InterPro" id="IPR011053">
    <property type="entry name" value="Single_hybrid_motif"/>
</dbReference>
<dbReference type="SUPFAM" id="SSF56059">
    <property type="entry name" value="Glutathione synthetase ATP-binding domain-like"/>
    <property type="match status" value="1"/>
</dbReference>
<evidence type="ECO:0000259" key="12">
    <source>
        <dbReference type="PROSITE" id="PS50979"/>
    </source>
</evidence>
<evidence type="ECO:0000256" key="2">
    <source>
        <dbReference type="ARBA" id="ARBA00022598"/>
    </source>
</evidence>
<keyword evidence="4" id="KW-0378">Hydrolase</keyword>
<dbReference type="InterPro" id="IPR013815">
    <property type="entry name" value="ATP_grasp_subdomain_1"/>
</dbReference>
<dbReference type="SMART" id="SM00878">
    <property type="entry name" value="Biotin_carb_C"/>
    <property type="match status" value="1"/>
</dbReference>
<dbReference type="PROSITE" id="PS50979">
    <property type="entry name" value="BC"/>
    <property type="match status" value="1"/>
</dbReference>
<evidence type="ECO:0000256" key="8">
    <source>
        <dbReference type="SAM" id="MobiDB-lite"/>
    </source>
</evidence>
<dbReference type="PROSITE" id="PS50968">
    <property type="entry name" value="BIOTINYL_LIPOYL"/>
    <property type="match status" value="1"/>
</dbReference>
<organism evidence="13">
    <name type="scientific">Talaromyces marneffei PM1</name>
    <dbReference type="NCBI Taxonomy" id="1077442"/>
    <lineage>
        <taxon>Eukaryota</taxon>
        <taxon>Fungi</taxon>
        <taxon>Dikarya</taxon>
        <taxon>Ascomycota</taxon>
        <taxon>Pezizomycotina</taxon>
        <taxon>Eurotiomycetes</taxon>
        <taxon>Eurotiomycetidae</taxon>
        <taxon>Eurotiales</taxon>
        <taxon>Trichocomaceae</taxon>
        <taxon>Talaromyces</taxon>
        <taxon>Talaromyces sect. Talaromyces</taxon>
    </lineage>
</organism>
<dbReference type="Gene3D" id="2.40.50.100">
    <property type="match status" value="1"/>
</dbReference>
<dbReference type="InterPro" id="IPR050856">
    <property type="entry name" value="Biotin_carboxylase_complex"/>
</dbReference>
<evidence type="ECO:0000256" key="4">
    <source>
        <dbReference type="ARBA" id="ARBA00022801"/>
    </source>
</evidence>
<feature type="region of interest" description="Disordered" evidence="8">
    <location>
        <begin position="1252"/>
        <end position="1278"/>
    </location>
</feature>
<dbReference type="EMBL" id="JPOX01000063">
    <property type="protein sequence ID" value="KFX41317.1"/>
    <property type="molecule type" value="Genomic_DNA"/>
</dbReference>
<evidence type="ECO:0000259" key="10">
    <source>
        <dbReference type="PROSITE" id="PS50968"/>
    </source>
</evidence>
<dbReference type="HOGENOM" id="CLU_002162_0_2_1"/>
<dbReference type="Gene3D" id="2.40.100.10">
    <property type="entry name" value="Cyclophilin-like"/>
    <property type="match status" value="2"/>
</dbReference>
<dbReference type="GO" id="GO:0046872">
    <property type="term" value="F:metal ion binding"/>
    <property type="evidence" value="ECO:0007669"/>
    <property type="project" value="InterPro"/>
</dbReference>
<feature type="domain" description="Lipoyl-binding" evidence="10">
    <location>
        <begin position="1133"/>
        <end position="1215"/>
    </location>
</feature>
<dbReference type="SMART" id="SM00797">
    <property type="entry name" value="AHS2"/>
    <property type="match status" value="1"/>
</dbReference>
<name>A0A093UM06_TALMA</name>
<keyword evidence="6" id="KW-0092">Biotin</keyword>
<dbReference type="Gene3D" id="3.30.1490.20">
    <property type="entry name" value="ATP-grasp fold, A domain"/>
    <property type="match status" value="1"/>
</dbReference>
<dbReference type="InterPro" id="IPR005482">
    <property type="entry name" value="Biotin_COase_C"/>
</dbReference>
<dbReference type="SUPFAM" id="SSF51246">
    <property type="entry name" value="Rudiment single hybrid motif"/>
    <property type="match status" value="1"/>
</dbReference>
<evidence type="ECO:0000256" key="5">
    <source>
        <dbReference type="ARBA" id="ARBA00022840"/>
    </source>
</evidence>
<feature type="transmembrane region" description="Helical" evidence="9">
    <location>
        <begin position="1340"/>
        <end position="1363"/>
    </location>
</feature>
<dbReference type="Pfam" id="PF02785">
    <property type="entry name" value="Biotin_carb_C"/>
    <property type="match status" value="1"/>
</dbReference>
<dbReference type="PROSITE" id="PS00866">
    <property type="entry name" value="CPSASE_1"/>
    <property type="match status" value="1"/>
</dbReference>
<dbReference type="PROSITE" id="PS50975">
    <property type="entry name" value="ATP_GRASP"/>
    <property type="match status" value="1"/>
</dbReference>
<dbReference type="SUPFAM" id="SSF50891">
    <property type="entry name" value="Cyclophilin-like"/>
    <property type="match status" value="2"/>
</dbReference>
<comment type="caution">
    <text evidence="13">The sequence shown here is derived from an EMBL/GenBank/DDBJ whole genome shotgun (WGS) entry which is preliminary data.</text>
</comment>
<dbReference type="InterPro" id="IPR005479">
    <property type="entry name" value="CPAse_ATP-bd"/>
</dbReference>
<feature type="transmembrane region" description="Helical" evidence="9">
    <location>
        <begin position="1383"/>
        <end position="1401"/>
    </location>
</feature>
<dbReference type="Pfam" id="PF00364">
    <property type="entry name" value="Biotin_lipoyl"/>
    <property type="match status" value="1"/>
</dbReference>
<dbReference type="InterPro" id="IPR011764">
    <property type="entry name" value="Biotin_carboxylation_dom"/>
</dbReference>
<dbReference type="Gene3D" id="3.40.50.20">
    <property type="match status" value="1"/>
</dbReference>
<evidence type="ECO:0000313" key="13">
    <source>
        <dbReference type="EMBL" id="KFX41317.1"/>
    </source>
</evidence>
<evidence type="ECO:0000256" key="1">
    <source>
        <dbReference type="ARBA" id="ARBA00001953"/>
    </source>
</evidence>
<dbReference type="SUPFAM" id="SSF51230">
    <property type="entry name" value="Single hybrid motif"/>
    <property type="match status" value="1"/>
</dbReference>
<dbReference type="GO" id="GO:0016874">
    <property type="term" value="F:ligase activity"/>
    <property type="evidence" value="ECO:0007669"/>
    <property type="project" value="UniProtKB-KW"/>
</dbReference>
<dbReference type="GO" id="GO:0005524">
    <property type="term" value="F:ATP binding"/>
    <property type="evidence" value="ECO:0007669"/>
    <property type="project" value="UniProtKB-UniRule"/>
</dbReference>
<dbReference type="GO" id="GO:0016787">
    <property type="term" value="F:hydrolase activity"/>
    <property type="evidence" value="ECO:0007669"/>
    <property type="project" value="UniProtKB-KW"/>
</dbReference>
<feature type="transmembrane region" description="Helical" evidence="9">
    <location>
        <begin position="948"/>
        <end position="967"/>
    </location>
</feature>
<dbReference type="SUPFAM" id="SSF52440">
    <property type="entry name" value="PreATP-grasp domain"/>
    <property type="match status" value="1"/>
</dbReference>
<dbReference type="InterPro" id="IPR029000">
    <property type="entry name" value="Cyclophilin-like_dom_sf"/>
</dbReference>
<dbReference type="PANTHER" id="PTHR18866">
    <property type="entry name" value="CARBOXYLASE:PYRUVATE/ACETYL-COA/PROPIONYL-COA CARBOXYLASE"/>
    <property type="match status" value="1"/>
</dbReference>
<comment type="cofactor">
    <cofactor evidence="1">
        <name>biotin</name>
        <dbReference type="ChEBI" id="CHEBI:57586"/>
    </cofactor>
</comment>
<feature type="domain" description="Biotin carboxylation" evidence="12">
    <location>
        <begin position="3"/>
        <end position="435"/>
    </location>
</feature>
<feature type="transmembrane region" description="Helical" evidence="9">
    <location>
        <begin position="1525"/>
        <end position="1545"/>
    </location>
</feature>
<evidence type="ECO:0000256" key="7">
    <source>
        <dbReference type="PROSITE-ProRule" id="PRU00409"/>
    </source>
</evidence>
<dbReference type="InterPro" id="IPR003778">
    <property type="entry name" value="CT_A_B"/>
</dbReference>
<dbReference type="InterPro" id="IPR011054">
    <property type="entry name" value="Rudment_hybrid_motif"/>
</dbReference>
<evidence type="ECO:0000256" key="3">
    <source>
        <dbReference type="ARBA" id="ARBA00022741"/>
    </source>
</evidence>
<feature type="transmembrane region" description="Helical" evidence="9">
    <location>
        <begin position="1486"/>
        <end position="1505"/>
    </location>
</feature>
<keyword evidence="5 7" id="KW-0067">ATP-binding</keyword>
<dbReference type="CDD" id="cd06850">
    <property type="entry name" value="biotinyl_domain"/>
    <property type="match status" value="1"/>
</dbReference>
<keyword evidence="3 7" id="KW-0547">Nucleotide-binding</keyword>
<dbReference type="Pfam" id="PF02786">
    <property type="entry name" value="CPSase_L_D2"/>
    <property type="match status" value="1"/>
</dbReference>
<evidence type="ECO:0000256" key="9">
    <source>
        <dbReference type="SAM" id="Phobius"/>
    </source>
</evidence>
<dbReference type="Pfam" id="PF02626">
    <property type="entry name" value="CT_A_B"/>
    <property type="match status" value="1"/>
</dbReference>
<keyword evidence="9" id="KW-0812">Transmembrane</keyword>
<keyword evidence="9" id="KW-0472">Membrane</keyword>
<gene>
    <name evidence="13" type="ORF">GQ26_0630080</name>
</gene>
<keyword evidence="9" id="KW-1133">Transmembrane helix</keyword>